<protein>
    <recommendedName>
        <fullName evidence="3">LysM domain-containing protein</fullName>
    </recommendedName>
</protein>
<gene>
    <name evidence="4" type="ORF">A2140_07140</name>
</gene>
<dbReference type="SUPFAM" id="SSF51261">
    <property type="entry name" value="Duplicated hybrid motif"/>
    <property type="match status" value="1"/>
</dbReference>
<feature type="domain" description="LysM" evidence="3">
    <location>
        <begin position="100"/>
        <end position="144"/>
    </location>
</feature>
<feature type="region of interest" description="Disordered" evidence="2">
    <location>
        <begin position="145"/>
        <end position="198"/>
    </location>
</feature>
<evidence type="ECO:0000256" key="1">
    <source>
        <dbReference type="ARBA" id="ARBA00038420"/>
    </source>
</evidence>
<dbReference type="AlphaFoldDB" id="A0A1F6T4T7"/>
<evidence type="ECO:0000313" key="5">
    <source>
        <dbReference type="Proteomes" id="UP000178379"/>
    </source>
</evidence>
<dbReference type="EMBL" id="MFSQ01000064">
    <property type="protein sequence ID" value="OGI40144.1"/>
    <property type="molecule type" value="Genomic_DNA"/>
</dbReference>
<name>A0A1F6T4T7_9PROT</name>
<dbReference type="GO" id="GO:0004222">
    <property type="term" value="F:metalloendopeptidase activity"/>
    <property type="evidence" value="ECO:0007669"/>
    <property type="project" value="TreeGrafter"/>
</dbReference>
<dbReference type="InterPro" id="IPR016047">
    <property type="entry name" value="M23ase_b-sheet_dom"/>
</dbReference>
<dbReference type="CDD" id="cd12797">
    <property type="entry name" value="M23_peptidase"/>
    <property type="match status" value="1"/>
</dbReference>
<dbReference type="GO" id="GO:0009279">
    <property type="term" value="C:cell outer membrane"/>
    <property type="evidence" value="ECO:0007669"/>
    <property type="project" value="TreeGrafter"/>
</dbReference>
<dbReference type="InterPro" id="IPR050570">
    <property type="entry name" value="Cell_wall_metabolism_enzyme"/>
</dbReference>
<dbReference type="Pfam" id="PF01551">
    <property type="entry name" value="Peptidase_M23"/>
    <property type="match status" value="1"/>
</dbReference>
<evidence type="ECO:0000259" key="3">
    <source>
        <dbReference type="PROSITE" id="PS51782"/>
    </source>
</evidence>
<sequence>MFLVGALSLLSACATDPDAPPSEPAQKPRPSRAAIHEVAAGETLYSIAWEAGHDYRDVAAWNKIPAPYTIRPGQRISLQPPAEVVQEKPKSEPAPAPAVKIYLVRRGDTLSRIAKQQRVKPGHLAAWNGLRKPYRLYPGQKLRLAAPGTETAATARKPERRPTDTKTTAKEPRKAPARPVASPRETARDPAPASAGTWSWPTRGNIIERFSANSARKGIDIGGQRGQAIMASAPGSVVYQGSGLRGYGQLIIIKHNEDFLSAYAHCQKIVVKEGESVKRGQKIAEMGSTGTDRNKLHFEIRYRGKPVDPLKHLPGKP</sequence>
<dbReference type="InterPro" id="IPR036779">
    <property type="entry name" value="LysM_dom_sf"/>
</dbReference>
<organism evidence="4 5">
    <name type="scientific">Candidatus Muproteobacteria bacterium RBG_16_62_13</name>
    <dbReference type="NCBI Taxonomy" id="1817756"/>
    <lineage>
        <taxon>Bacteria</taxon>
        <taxon>Pseudomonadati</taxon>
        <taxon>Pseudomonadota</taxon>
        <taxon>Candidatus Muproteobacteria</taxon>
    </lineage>
</organism>
<proteinExistence type="inferred from homology"/>
<feature type="domain" description="LysM" evidence="3">
    <location>
        <begin position="34"/>
        <end position="78"/>
    </location>
</feature>
<dbReference type="Gene3D" id="2.70.70.10">
    <property type="entry name" value="Glucose Permease (Domain IIA)"/>
    <property type="match status" value="1"/>
</dbReference>
<dbReference type="SMART" id="SM00257">
    <property type="entry name" value="LysM"/>
    <property type="match status" value="2"/>
</dbReference>
<feature type="compositionally biased region" description="Basic and acidic residues" evidence="2">
    <location>
        <begin position="156"/>
        <end position="174"/>
    </location>
</feature>
<comment type="caution">
    <text evidence="4">The sequence shown here is derived from an EMBL/GenBank/DDBJ whole genome shotgun (WGS) entry which is preliminary data.</text>
</comment>
<dbReference type="STRING" id="1817756.A2140_07140"/>
<dbReference type="PANTHER" id="PTHR21666:SF263">
    <property type="entry name" value="MUREIN HYDROLASE ACTIVATOR NLPD"/>
    <property type="match status" value="1"/>
</dbReference>
<accession>A0A1F6T4T7</accession>
<dbReference type="InterPro" id="IPR011055">
    <property type="entry name" value="Dup_hybrid_motif"/>
</dbReference>
<dbReference type="CDD" id="cd00118">
    <property type="entry name" value="LysM"/>
    <property type="match status" value="2"/>
</dbReference>
<dbReference type="Proteomes" id="UP000178379">
    <property type="component" value="Unassembled WGS sequence"/>
</dbReference>
<dbReference type="PROSITE" id="PS51782">
    <property type="entry name" value="LYSM"/>
    <property type="match status" value="2"/>
</dbReference>
<dbReference type="InterPro" id="IPR018392">
    <property type="entry name" value="LysM"/>
</dbReference>
<evidence type="ECO:0000313" key="4">
    <source>
        <dbReference type="EMBL" id="OGI40144.1"/>
    </source>
</evidence>
<dbReference type="Gene3D" id="3.10.350.10">
    <property type="entry name" value="LysM domain"/>
    <property type="match status" value="2"/>
</dbReference>
<dbReference type="SUPFAM" id="SSF54106">
    <property type="entry name" value="LysM domain"/>
    <property type="match status" value="1"/>
</dbReference>
<dbReference type="Pfam" id="PF01476">
    <property type="entry name" value="LysM"/>
    <property type="match status" value="2"/>
</dbReference>
<reference evidence="4 5" key="1">
    <citation type="journal article" date="2016" name="Nat. Commun.">
        <title>Thousands of microbial genomes shed light on interconnected biogeochemical processes in an aquifer system.</title>
        <authorList>
            <person name="Anantharaman K."/>
            <person name="Brown C.T."/>
            <person name="Hug L.A."/>
            <person name="Sharon I."/>
            <person name="Castelle C.J."/>
            <person name="Probst A.J."/>
            <person name="Thomas B.C."/>
            <person name="Singh A."/>
            <person name="Wilkins M.J."/>
            <person name="Karaoz U."/>
            <person name="Brodie E.L."/>
            <person name="Williams K.H."/>
            <person name="Hubbard S.S."/>
            <person name="Banfield J.F."/>
        </authorList>
    </citation>
    <scope>NUCLEOTIDE SEQUENCE [LARGE SCALE GENOMIC DNA]</scope>
</reference>
<dbReference type="PANTHER" id="PTHR21666">
    <property type="entry name" value="PEPTIDASE-RELATED"/>
    <property type="match status" value="1"/>
</dbReference>
<evidence type="ECO:0000256" key="2">
    <source>
        <dbReference type="SAM" id="MobiDB-lite"/>
    </source>
</evidence>
<dbReference type="GO" id="GO:0032153">
    <property type="term" value="C:cell division site"/>
    <property type="evidence" value="ECO:0007669"/>
    <property type="project" value="TreeGrafter"/>
</dbReference>
<comment type="similarity">
    <text evidence="1">Belongs to the E.coli NlpD/Haemophilus LppB family.</text>
</comment>